<feature type="domain" description="HTH marR-type" evidence="1">
    <location>
        <begin position="5"/>
        <end position="141"/>
    </location>
</feature>
<organism evidence="2 3">
    <name type="scientific">Streptomyces coeruleoprunus</name>
    <dbReference type="NCBI Taxonomy" id="285563"/>
    <lineage>
        <taxon>Bacteria</taxon>
        <taxon>Bacillati</taxon>
        <taxon>Actinomycetota</taxon>
        <taxon>Actinomycetes</taxon>
        <taxon>Kitasatosporales</taxon>
        <taxon>Streptomycetaceae</taxon>
        <taxon>Streptomyces</taxon>
    </lineage>
</organism>
<sequence>MGSSREELLAGLAEAGRAHSNAAVMYHAAISARVGLTAVEEKTLDLLQRSGPLSAGELRELTGLAPASVTGLVDRLERKGFARRVKDPGDGRRVNVEVAPGVEDRFTPLFAAFADRLAGLYADYSDAELSVILDFLHRSARIQREATHALTEGE</sequence>
<gene>
    <name evidence="2" type="ORF">ACFPM3_14655</name>
</gene>
<dbReference type="InterPro" id="IPR036390">
    <property type="entry name" value="WH_DNA-bd_sf"/>
</dbReference>
<keyword evidence="3" id="KW-1185">Reference proteome</keyword>
<comment type="caution">
    <text evidence="2">The sequence shown here is derived from an EMBL/GenBank/DDBJ whole genome shotgun (WGS) entry which is preliminary data.</text>
</comment>
<dbReference type="RefSeq" id="WP_345688570.1">
    <property type="nucleotide sequence ID" value="NZ_BAABIT010000001.1"/>
</dbReference>
<dbReference type="InterPro" id="IPR039422">
    <property type="entry name" value="MarR/SlyA-like"/>
</dbReference>
<evidence type="ECO:0000313" key="2">
    <source>
        <dbReference type="EMBL" id="MFC5023379.1"/>
    </source>
</evidence>
<evidence type="ECO:0000259" key="1">
    <source>
        <dbReference type="PROSITE" id="PS50995"/>
    </source>
</evidence>
<dbReference type="PANTHER" id="PTHR33164">
    <property type="entry name" value="TRANSCRIPTIONAL REGULATOR, MARR FAMILY"/>
    <property type="match status" value="1"/>
</dbReference>
<accession>A0ABV9XE98</accession>
<dbReference type="InterPro" id="IPR036388">
    <property type="entry name" value="WH-like_DNA-bd_sf"/>
</dbReference>
<dbReference type="SUPFAM" id="SSF46785">
    <property type="entry name" value="Winged helix' DNA-binding domain"/>
    <property type="match status" value="1"/>
</dbReference>
<protein>
    <submittedName>
        <fullName evidence="2">MarR family winged helix-turn-helix transcriptional regulator</fullName>
    </submittedName>
</protein>
<dbReference type="Gene3D" id="1.10.10.10">
    <property type="entry name" value="Winged helix-like DNA-binding domain superfamily/Winged helix DNA-binding domain"/>
    <property type="match status" value="1"/>
</dbReference>
<dbReference type="Proteomes" id="UP001595829">
    <property type="component" value="Unassembled WGS sequence"/>
</dbReference>
<dbReference type="PROSITE" id="PS50995">
    <property type="entry name" value="HTH_MARR_2"/>
    <property type="match status" value="1"/>
</dbReference>
<evidence type="ECO:0000313" key="3">
    <source>
        <dbReference type="Proteomes" id="UP001595829"/>
    </source>
</evidence>
<reference evidence="3" key="1">
    <citation type="journal article" date="2019" name="Int. J. Syst. Evol. Microbiol.">
        <title>The Global Catalogue of Microorganisms (GCM) 10K type strain sequencing project: providing services to taxonomists for standard genome sequencing and annotation.</title>
        <authorList>
            <consortium name="The Broad Institute Genomics Platform"/>
            <consortium name="The Broad Institute Genome Sequencing Center for Infectious Disease"/>
            <person name="Wu L."/>
            <person name="Ma J."/>
        </authorList>
    </citation>
    <scope>NUCLEOTIDE SEQUENCE [LARGE SCALE GENOMIC DNA]</scope>
    <source>
        <strain evidence="3">CGMCC 4.1648</strain>
    </source>
</reference>
<dbReference type="SMART" id="SM00347">
    <property type="entry name" value="HTH_MARR"/>
    <property type="match status" value="1"/>
</dbReference>
<name>A0ABV9XE98_9ACTN</name>
<dbReference type="PANTHER" id="PTHR33164:SF106">
    <property type="entry name" value="TRANSCRIPTIONAL REGULATORY PROTEIN"/>
    <property type="match status" value="1"/>
</dbReference>
<dbReference type="InterPro" id="IPR000835">
    <property type="entry name" value="HTH_MarR-typ"/>
</dbReference>
<dbReference type="EMBL" id="JBHSJD010000009">
    <property type="protein sequence ID" value="MFC5023379.1"/>
    <property type="molecule type" value="Genomic_DNA"/>
</dbReference>
<dbReference type="Pfam" id="PF01047">
    <property type="entry name" value="MarR"/>
    <property type="match status" value="1"/>
</dbReference>
<proteinExistence type="predicted"/>